<organism evidence="1 2">
    <name type="scientific">Dreissena polymorpha</name>
    <name type="common">Zebra mussel</name>
    <name type="synonym">Mytilus polymorpha</name>
    <dbReference type="NCBI Taxonomy" id="45954"/>
    <lineage>
        <taxon>Eukaryota</taxon>
        <taxon>Metazoa</taxon>
        <taxon>Spiralia</taxon>
        <taxon>Lophotrochozoa</taxon>
        <taxon>Mollusca</taxon>
        <taxon>Bivalvia</taxon>
        <taxon>Autobranchia</taxon>
        <taxon>Heteroconchia</taxon>
        <taxon>Euheterodonta</taxon>
        <taxon>Imparidentia</taxon>
        <taxon>Neoheterodontei</taxon>
        <taxon>Myida</taxon>
        <taxon>Dreissenoidea</taxon>
        <taxon>Dreissenidae</taxon>
        <taxon>Dreissena</taxon>
    </lineage>
</organism>
<evidence type="ECO:0000313" key="1">
    <source>
        <dbReference type="EMBL" id="KAH3894834.1"/>
    </source>
</evidence>
<dbReference type="AlphaFoldDB" id="A0A9D4NJI7"/>
<dbReference type="EMBL" id="JAIWYP010000001">
    <property type="protein sequence ID" value="KAH3894834.1"/>
    <property type="molecule type" value="Genomic_DNA"/>
</dbReference>
<evidence type="ECO:0000313" key="2">
    <source>
        <dbReference type="Proteomes" id="UP000828390"/>
    </source>
</evidence>
<comment type="caution">
    <text evidence="1">The sequence shown here is derived from an EMBL/GenBank/DDBJ whole genome shotgun (WGS) entry which is preliminary data.</text>
</comment>
<dbReference type="Proteomes" id="UP000828390">
    <property type="component" value="Unassembled WGS sequence"/>
</dbReference>
<reference evidence="1" key="2">
    <citation type="submission" date="2020-11" db="EMBL/GenBank/DDBJ databases">
        <authorList>
            <person name="McCartney M.A."/>
            <person name="Auch B."/>
            <person name="Kono T."/>
            <person name="Mallez S."/>
            <person name="Becker A."/>
            <person name="Gohl D.M."/>
            <person name="Silverstein K.A.T."/>
            <person name="Koren S."/>
            <person name="Bechman K.B."/>
            <person name="Herman A."/>
            <person name="Abrahante J.E."/>
            <person name="Garbe J."/>
        </authorList>
    </citation>
    <scope>NUCLEOTIDE SEQUENCE</scope>
    <source>
        <strain evidence="1">Duluth1</strain>
        <tissue evidence="1">Whole animal</tissue>
    </source>
</reference>
<reference evidence="1" key="1">
    <citation type="journal article" date="2019" name="bioRxiv">
        <title>The Genome of the Zebra Mussel, Dreissena polymorpha: A Resource for Invasive Species Research.</title>
        <authorList>
            <person name="McCartney M.A."/>
            <person name="Auch B."/>
            <person name="Kono T."/>
            <person name="Mallez S."/>
            <person name="Zhang Y."/>
            <person name="Obille A."/>
            <person name="Becker A."/>
            <person name="Abrahante J.E."/>
            <person name="Garbe J."/>
            <person name="Badalamenti J.P."/>
            <person name="Herman A."/>
            <person name="Mangelson H."/>
            <person name="Liachko I."/>
            <person name="Sullivan S."/>
            <person name="Sone E.D."/>
            <person name="Koren S."/>
            <person name="Silverstein K.A.T."/>
            <person name="Beckman K.B."/>
            <person name="Gohl D.M."/>
        </authorList>
    </citation>
    <scope>NUCLEOTIDE SEQUENCE</scope>
    <source>
        <strain evidence="1">Duluth1</strain>
        <tissue evidence="1">Whole animal</tissue>
    </source>
</reference>
<gene>
    <name evidence="1" type="ORF">DPMN_018993</name>
</gene>
<protein>
    <submittedName>
        <fullName evidence="1">Uncharacterized protein</fullName>
    </submittedName>
</protein>
<accession>A0A9D4NJI7</accession>
<name>A0A9D4NJI7_DREPO</name>
<proteinExistence type="predicted"/>
<keyword evidence="2" id="KW-1185">Reference proteome</keyword>
<sequence>MNNLYQKPISTLKQSLFDINKCIIQEFQVWIIAAVIQASIDFNDQAVPVPLTTTCTDGNTAITGTFIVNIVVEVCILSYESRYQA</sequence>